<dbReference type="InterPro" id="IPR015391">
    <property type="entry name" value="SurA_N"/>
</dbReference>
<dbReference type="PROSITE" id="PS50198">
    <property type="entry name" value="PPIC_PPIASE_2"/>
    <property type="match status" value="1"/>
</dbReference>
<keyword evidence="2" id="KW-0574">Periplasm</keyword>
<dbReference type="InterPro" id="IPR046357">
    <property type="entry name" value="PPIase_dom_sf"/>
</dbReference>
<dbReference type="Gene3D" id="3.10.50.40">
    <property type="match status" value="1"/>
</dbReference>
<evidence type="ECO:0000256" key="4">
    <source>
        <dbReference type="ARBA" id="ARBA00023186"/>
    </source>
</evidence>
<gene>
    <name evidence="8" type="ORF">CSA56_02390</name>
</gene>
<keyword evidence="3 6" id="KW-0697">Rotamase</keyword>
<organism evidence="8 9">
    <name type="scientific">candidate division KSB3 bacterium</name>
    <dbReference type="NCBI Taxonomy" id="2044937"/>
    <lineage>
        <taxon>Bacteria</taxon>
        <taxon>candidate division KSB3</taxon>
    </lineage>
</organism>
<evidence type="ECO:0000256" key="1">
    <source>
        <dbReference type="ARBA" id="ARBA00022729"/>
    </source>
</evidence>
<evidence type="ECO:0000256" key="5">
    <source>
        <dbReference type="ARBA" id="ARBA00023235"/>
    </source>
</evidence>
<keyword evidence="4" id="KW-0143">Chaperone</keyword>
<dbReference type="Proteomes" id="UP000230821">
    <property type="component" value="Unassembled WGS sequence"/>
</dbReference>
<evidence type="ECO:0000256" key="6">
    <source>
        <dbReference type="PROSITE-ProRule" id="PRU00278"/>
    </source>
</evidence>
<evidence type="ECO:0000256" key="2">
    <source>
        <dbReference type="ARBA" id="ARBA00022764"/>
    </source>
</evidence>
<dbReference type="InterPro" id="IPR050280">
    <property type="entry name" value="OMP_Chaperone_SurA"/>
</dbReference>
<dbReference type="SUPFAM" id="SSF54534">
    <property type="entry name" value="FKBP-like"/>
    <property type="match status" value="1"/>
</dbReference>
<dbReference type="PANTHER" id="PTHR47637:SF1">
    <property type="entry name" value="CHAPERONE SURA"/>
    <property type="match status" value="1"/>
</dbReference>
<reference evidence="8 9" key="1">
    <citation type="submission" date="2017-10" db="EMBL/GenBank/DDBJ databases">
        <title>Novel microbial diversity and functional potential in the marine mammal oral microbiome.</title>
        <authorList>
            <person name="Dudek N.K."/>
            <person name="Sun C.L."/>
            <person name="Burstein D."/>
            <person name="Kantor R.S."/>
            <person name="Aliaga Goltsman D.S."/>
            <person name="Bik E.M."/>
            <person name="Thomas B.C."/>
            <person name="Banfield J.F."/>
            <person name="Relman D.A."/>
        </authorList>
    </citation>
    <scope>NUCLEOTIDE SEQUENCE [LARGE SCALE GENOMIC DNA]</scope>
    <source>
        <strain evidence="8">DOLJORAL78_47_16</strain>
    </source>
</reference>
<feature type="domain" description="PpiC" evidence="7">
    <location>
        <begin position="172"/>
        <end position="272"/>
    </location>
</feature>
<dbReference type="Pfam" id="PF00639">
    <property type="entry name" value="Rotamase"/>
    <property type="match status" value="1"/>
</dbReference>
<dbReference type="AlphaFoldDB" id="A0A2G6KLK2"/>
<protein>
    <recommendedName>
        <fullName evidence="7">PpiC domain-containing protein</fullName>
    </recommendedName>
</protein>
<proteinExistence type="predicted"/>
<dbReference type="PANTHER" id="PTHR47637">
    <property type="entry name" value="CHAPERONE SURA"/>
    <property type="match status" value="1"/>
</dbReference>
<dbReference type="EMBL" id="PDSK01000030">
    <property type="protein sequence ID" value="PIE35912.1"/>
    <property type="molecule type" value="Genomic_DNA"/>
</dbReference>
<evidence type="ECO:0000313" key="9">
    <source>
        <dbReference type="Proteomes" id="UP000230821"/>
    </source>
</evidence>
<keyword evidence="1" id="KW-0732">Signal</keyword>
<evidence type="ECO:0000256" key="3">
    <source>
        <dbReference type="ARBA" id="ARBA00023110"/>
    </source>
</evidence>
<sequence length="317" mass="35575">MKHVWNIVMLLVIVTQIVPVAYGERVDGIAALVNKKVITFSQVEAAKEQILAQEGFSVEDDEAARREKVIVFLIEKELVRQRAEELGVLVTSDELDAALNDISQRNNFVSDDQLKAAVNQEGRTWDEFLEDIREQIKVAKLMSREVRSQVQVSDDEIKSYYDEHADDFVQAPESAHIRQILLKVAPGATEAEIQAVEAQALTILQELRSGADFTTMAAQFSEHPSAQSGGELGTFTKGELAAPFDQAFAMNAGEISEPVRSDQGFHLIYVEEKIGGEQASYEKAAGLIQRKLFEERSNARYKKWTDELKQRAYIEIK</sequence>
<name>A0A2G6KLK2_9BACT</name>
<dbReference type="SUPFAM" id="SSF109998">
    <property type="entry name" value="Triger factor/SurA peptide-binding domain-like"/>
    <property type="match status" value="1"/>
</dbReference>
<evidence type="ECO:0000313" key="8">
    <source>
        <dbReference type="EMBL" id="PIE35912.1"/>
    </source>
</evidence>
<dbReference type="GO" id="GO:0003755">
    <property type="term" value="F:peptidyl-prolyl cis-trans isomerase activity"/>
    <property type="evidence" value="ECO:0007669"/>
    <property type="project" value="UniProtKB-KW"/>
</dbReference>
<dbReference type="Gene3D" id="1.10.4030.10">
    <property type="entry name" value="Porin chaperone SurA, peptide-binding domain"/>
    <property type="match status" value="1"/>
</dbReference>
<dbReference type="Pfam" id="PF09312">
    <property type="entry name" value="SurA_N"/>
    <property type="match status" value="1"/>
</dbReference>
<comment type="caution">
    <text evidence="8">The sequence shown here is derived from an EMBL/GenBank/DDBJ whole genome shotgun (WGS) entry which is preliminary data.</text>
</comment>
<keyword evidence="5 6" id="KW-0413">Isomerase</keyword>
<evidence type="ECO:0000259" key="7">
    <source>
        <dbReference type="PROSITE" id="PS50198"/>
    </source>
</evidence>
<dbReference type="InterPro" id="IPR000297">
    <property type="entry name" value="PPIase_PpiC"/>
</dbReference>
<dbReference type="InterPro" id="IPR027304">
    <property type="entry name" value="Trigger_fact/SurA_dom_sf"/>
</dbReference>
<accession>A0A2G6KLK2</accession>